<evidence type="ECO:0000256" key="1">
    <source>
        <dbReference type="SAM" id="MobiDB-lite"/>
    </source>
</evidence>
<comment type="caution">
    <text evidence="2">The sequence shown here is derived from an EMBL/GenBank/DDBJ whole genome shotgun (WGS) entry which is preliminary data.</text>
</comment>
<gene>
    <name evidence="2" type="ORF">P2L57_06550</name>
</gene>
<accession>A0ABT5YUW0</accession>
<reference evidence="2 3" key="1">
    <citation type="submission" date="2023-03" db="EMBL/GenBank/DDBJ databases">
        <title>Draft genome sequence of type strain Streptomyces ferralitis JCM 14344.</title>
        <authorList>
            <person name="Klaysubun C."/>
            <person name="Duangmal K."/>
        </authorList>
    </citation>
    <scope>NUCLEOTIDE SEQUENCE [LARGE SCALE GENOMIC DNA]</scope>
    <source>
        <strain evidence="2 3">JCM 14344</strain>
    </source>
</reference>
<evidence type="ECO:0000313" key="3">
    <source>
        <dbReference type="Proteomes" id="UP001220022"/>
    </source>
</evidence>
<keyword evidence="3" id="KW-1185">Reference proteome</keyword>
<feature type="region of interest" description="Disordered" evidence="1">
    <location>
        <begin position="71"/>
        <end position="95"/>
    </location>
</feature>
<evidence type="ECO:0000313" key="2">
    <source>
        <dbReference type="EMBL" id="MDF2255394.1"/>
    </source>
</evidence>
<proteinExistence type="predicted"/>
<sequence>MRGGGDRPPAAPAWDLVTVPSRQGLEAVDILRLRTGVGPVLHDVSGDTLGFLVPEGTAAGWDLPGSACAQTHGRVRRSTGEPPVAGTRWLVPPGQGNPVNDPILLRLALGEAARTIEAADGIQAADGR</sequence>
<protein>
    <submittedName>
        <fullName evidence="2">Uncharacterized protein</fullName>
    </submittedName>
</protein>
<name>A0ABT5YUW0_9ACTN</name>
<dbReference type="EMBL" id="JARHTQ010000003">
    <property type="protein sequence ID" value="MDF2255394.1"/>
    <property type="molecule type" value="Genomic_DNA"/>
</dbReference>
<dbReference type="Proteomes" id="UP001220022">
    <property type="component" value="Unassembled WGS sequence"/>
</dbReference>
<organism evidence="2 3">
    <name type="scientific">Streptantibioticus ferralitis</name>
    <dbReference type="NCBI Taxonomy" id="236510"/>
    <lineage>
        <taxon>Bacteria</taxon>
        <taxon>Bacillati</taxon>
        <taxon>Actinomycetota</taxon>
        <taxon>Actinomycetes</taxon>
        <taxon>Kitasatosporales</taxon>
        <taxon>Streptomycetaceae</taxon>
        <taxon>Streptantibioticus</taxon>
    </lineage>
</organism>